<evidence type="ECO:0000256" key="1">
    <source>
        <dbReference type="SAM" id="MobiDB-lite"/>
    </source>
</evidence>
<comment type="caution">
    <text evidence="2">The sequence shown here is derived from an EMBL/GenBank/DDBJ whole genome shotgun (WGS) entry which is preliminary data.</text>
</comment>
<dbReference type="EMBL" id="JAAIUW010000001">
    <property type="protein sequence ID" value="KAF7843313.1"/>
    <property type="molecule type" value="Genomic_DNA"/>
</dbReference>
<evidence type="ECO:0000313" key="2">
    <source>
        <dbReference type="EMBL" id="KAF7843313.1"/>
    </source>
</evidence>
<accession>A0A834XHG4</accession>
<dbReference type="AlphaFoldDB" id="A0A834XHG4"/>
<feature type="region of interest" description="Disordered" evidence="1">
    <location>
        <begin position="26"/>
        <end position="46"/>
    </location>
</feature>
<name>A0A834XHG4_9FABA</name>
<keyword evidence="3" id="KW-1185">Reference proteome</keyword>
<evidence type="ECO:0000313" key="3">
    <source>
        <dbReference type="Proteomes" id="UP000634136"/>
    </source>
</evidence>
<organism evidence="2 3">
    <name type="scientific">Senna tora</name>
    <dbReference type="NCBI Taxonomy" id="362788"/>
    <lineage>
        <taxon>Eukaryota</taxon>
        <taxon>Viridiplantae</taxon>
        <taxon>Streptophyta</taxon>
        <taxon>Embryophyta</taxon>
        <taxon>Tracheophyta</taxon>
        <taxon>Spermatophyta</taxon>
        <taxon>Magnoliopsida</taxon>
        <taxon>eudicotyledons</taxon>
        <taxon>Gunneridae</taxon>
        <taxon>Pentapetalae</taxon>
        <taxon>rosids</taxon>
        <taxon>fabids</taxon>
        <taxon>Fabales</taxon>
        <taxon>Fabaceae</taxon>
        <taxon>Caesalpinioideae</taxon>
        <taxon>Cassia clade</taxon>
        <taxon>Senna</taxon>
    </lineage>
</organism>
<proteinExistence type="predicted"/>
<sequence length="46" mass="5235">MIIICGKENLKSLLEDKWEDLLRVDDDADENTGQERDAQDTGLITN</sequence>
<dbReference type="Proteomes" id="UP000634136">
    <property type="component" value="Unassembled WGS sequence"/>
</dbReference>
<protein>
    <submittedName>
        <fullName evidence="2">Uncharacterized protein</fullName>
    </submittedName>
</protein>
<gene>
    <name evidence="2" type="ORF">G2W53_000218</name>
</gene>
<reference evidence="2" key="1">
    <citation type="submission" date="2020-09" db="EMBL/GenBank/DDBJ databases">
        <title>Genome-Enabled Discovery of Anthraquinone Biosynthesis in Senna tora.</title>
        <authorList>
            <person name="Kang S.-H."/>
            <person name="Pandey R.P."/>
            <person name="Lee C.-M."/>
            <person name="Sim J.-S."/>
            <person name="Jeong J.-T."/>
            <person name="Choi B.-S."/>
            <person name="Jung M."/>
            <person name="Ginzburg D."/>
            <person name="Zhao K."/>
            <person name="Won S.Y."/>
            <person name="Oh T.-J."/>
            <person name="Yu Y."/>
            <person name="Kim N.-H."/>
            <person name="Lee O.R."/>
            <person name="Lee T.-H."/>
            <person name="Bashyal P."/>
            <person name="Kim T.-S."/>
            <person name="Lee W.-H."/>
            <person name="Kawkins C."/>
            <person name="Kim C.-K."/>
            <person name="Kim J.S."/>
            <person name="Ahn B.O."/>
            <person name="Rhee S.Y."/>
            <person name="Sohng J.K."/>
        </authorList>
    </citation>
    <scope>NUCLEOTIDE SEQUENCE</scope>
    <source>
        <tissue evidence="2">Leaf</tissue>
    </source>
</reference>